<reference evidence="2 3" key="1">
    <citation type="submission" date="2019-07" db="EMBL/GenBank/DDBJ databases">
        <title>Genomics analysis of Aphanomyces spp. identifies a new class of oomycete effector associated with host adaptation.</title>
        <authorList>
            <person name="Gaulin E."/>
        </authorList>
    </citation>
    <scope>NUCLEOTIDE SEQUENCE [LARGE SCALE GENOMIC DNA]</scope>
    <source>
        <strain evidence="2 3">ATCC 201684</strain>
    </source>
</reference>
<dbReference type="EMBL" id="VJMJ01000119">
    <property type="protein sequence ID" value="KAF0733733.1"/>
    <property type="molecule type" value="Genomic_DNA"/>
</dbReference>
<accession>A0A6G0X1J6</accession>
<organism evidence="2 3">
    <name type="scientific">Aphanomyces euteiches</name>
    <dbReference type="NCBI Taxonomy" id="100861"/>
    <lineage>
        <taxon>Eukaryota</taxon>
        <taxon>Sar</taxon>
        <taxon>Stramenopiles</taxon>
        <taxon>Oomycota</taxon>
        <taxon>Saprolegniomycetes</taxon>
        <taxon>Saprolegniales</taxon>
        <taxon>Verrucalvaceae</taxon>
        <taxon>Aphanomyces</taxon>
    </lineage>
</organism>
<dbReference type="Proteomes" id="UP000481153">
    <property type="component" value="Unassembled WGS sequence"/>
</dbReference>
<proteinExistence type="predicted"/>
<dbReference type="SUPFAM" id="SSF52540">
    <property type="entry name" value="P-loop containing nucleoside triphosphate hydrolases"/>
    <property type="match status" value="1"/>
</dbReference>
<protein>
    <recommendedName>
        <fullName evidence="4">AAA+ ATPase domain-containing protein</fullName>
    </recommendedName>
</protein>
<evidence type="ECO:0008006" key="4">
    <source>
        <dbReference type="Google" id="ProtNLM"/>
    </source>
</evidence>
<evidence type="ECO:0000256" key="1">
    <source>
        <dbReference type="SAM" id="MobiDB-lite"/>
    </source>
</evidence>
<name>A0A6G0X1J6_9STRA</name>
<sequence>MSAVAVKAEASDSHLLVPIPPPRYRFQKATLPSVNTNIAPLRYKVDAKPVILGDIDLTVPVPPTRWALQVLAKHRNQTMTSQFSSANRKNEILTVPPPQRTSPSTQKNRSRNAENDVDLAIANMKIEEVPRGRMSQHALPFMMKELTMKQEPGAISIAVSKRPLPDDMDVDISQSKRRISINDDKYLAWPARFNISDEIMVALFAAPLCGPVLTNCRVNSCMTPHSVDSLSVELPAIDIPQAFSTLKHCLLPESDLTQEVDEKFVHVSRRLHLRCEIATRTVFEALLRDKPKILHCMCHVSEEALFLEDLEGRTSSMPWSDLKRYLSVKSPTLFVILSQNPRAGAKVAECGAPHVVWFDISQSVEHATFVTHFYSLLQLGETLLDSFEGARQLVDEKMCALLPRHANHNIVILPAKTVSTENLAGDIWPRRERVNFPVLASFVGFPHLPSELFGRAQEMIFLFEHLASPSIRLVSIDGSRGSGKTTLAVAIAQYLHLRNRVKAIYISVAATIPQAIEHYLITTMSSQPSDDELTNLVIVDDADLCISGPLWPTLSALSEKFPHVKWLVARQSTSNLIDWKHGHCRHDIRPLSLLASAQLVKAKKRLVDDIVDIAVEADVVAAKGHPGALLEL</sequence>
<comment type="caution">
    <text evidence="2">The sequence shown here is derived from an EMBL/GenBank/DDBJ whole genome shotgun (WGS) entry which is preliminary data.</text>
</comment>
<keyword evidence="3" id="KW-1185">Reference proteome</keyword>
<dbReference type="Gene3D" id="3.40.50.300">
    <property type="entry name" value="P-loop containing nucleotide triphosphate hydrolases"/>
    <property type="match status" value="1"/>
</dbReference>
<feature type="region of interest" description="Disordered" evidence="1">
    <location>
        <begin position="79"/>
        <end position="115"/>
    </location>
</feature>
<dbReference type="InterPro" id="IPR027417">
    <property type="entry name" value="P-loop_NTPase"/>
</dbReference>
<evidence type="ECO:0000313" key="2">
    <source>
        <dbReference type="EMBL" id="KAF0733733.1"/>
    </source>
</evidence>
<dbReference type="AlphaFoldDB" id="A0A6G0X1J6"/>
<dbReference type="VEuPathDB" id="FungiDB:AeMF1_016191"/>
<gene>
    <name evidence="2" type="ORF">Ae201684_009304</name>
</gene>
<evidence type="ECO:0000313" key="3">
    <source>
        <dbReference type="Proteomes" id="UP000481153"/>
    </source>
</evidence>